<proteinExistence type="predicted"/>
<dbReference type="PANTHER" id="PTHR24148">
    <property type="entry name" value="ANKYRIN REPEAT DOMAIN-CONTAINING PROTEIN 39 HOMOLOG-RELATED"/>
    <property type="match status" value="1"/>
</dbReference>
<evidence type="ECO:0000313" key="3">
    <source>
        <dbReference type="EMBL" id="EAT87698.1"/>
    </source>
</evidence>
<dbReference type="STRING" id="321614.Q0USF7"/>
<evidence type="ECO:0000313" key="4">
    <source>
        <dbReference type="Proteomes" id="UP000001055"/>
    </source>
</evidence>
<sequence>MNIDQHVQDTYLSLRPRRMHCPAMLIFVPQGFDTRVFDSTICCVSCGEIRDFVPEKTSIGAYDAKDSHEEEADKRKYDYGSLGREEFRLLVLQPGQGYDEICCRIVIASLVNPPTYTAVSYTWATEDGDISESDEIHASKEDTDQGWKIIKVTSNCANALRQVRDSRDDVNVWIDSICINQTCISERNDQVSMMGSIYKKALCVDVCINVPGQDFRDIMGPLGVWSSVEKYSMGLDKVGFEGHPMTKRLRTFFNLRYFSRVWVIQEVMLAKVANLHVNKDVIPFPSYTIELIQALCSKHRANISRISQWASFLKQRPSLVLYLSISMDCFASDPRDQVFAILGLLKPRIRALFTVDYTLNLDVVLRQAVVACIVECGDLGVLSFAGLKEGADISRSPSFGKSQFREYIAQEVCRASHATSTTHLRQGTYQHISPFGSIALKASSHRYQMSTHDGGGSSGEGDIAIGSGFRSPERSTELTDCLQLPASNVVKISRTPGPPEQILPRLEVWAEFLCFCSEASSDKTAELLPLFEANKKPIRTSRISWLVNTSLYHGGDFLDSTVEDLENMEEGIEAGKNHIIADDPYIFRARAHVGFTASSCVSGDSIFLVKGATQPLLLREISHDVYRIVGPCNIWSPNKSPELWKFCEVDALQSMGGRHIEIY</sequence>
<dbReference type="EMBL" id="CH445331">
    <property type="protein sequence ID" value="EAT87698.1"/>
    <property type="molecule type" value="Genomic_DNA"/>
</dbReference>
<name>Q0USF7_PHANO</name>
<dbReference type="AlphaFoldDB" id="Q0USF7"/>
<accession>Q0USF7</accession>
<organism evidence="3 4">
    <name type="scientific">Phaeosphaeria nodorum (strain SN15 / ATCC MYA-4574 / FGSC 10173)</name>
    <name type="common">Glume blotch fungus</name>
    <name type="synonym">Parastagonospora nodorum</name>
    <dbReference type="NCBI Taxonomy" id="321614"/>
    <lineage>
        <taxon>Eukaryota</taxon>
        <taxon>Fungi</taxon>
        <taxon>Dikarya</taxon>
        <taxon>Ascomycota</taxon>
        <taxon>Pezizomycotina</taxon>
        <taxon>Dothideomycetes</taxon>
        <taxon>Pleosporomycetidae</taxon>
        <taxon>Pleosporales</taxon>
        <taxon>Pleosporineae</taxon>
        <taxon>Phaeosphaeriaceae</taxon>
        <taxon>Parastagonospora</taxon>
    </lineage>
</organism>
<dbReference type="GeneID" id="5972589"/>
<feature type="domain" description="Heterokaryon incompatibility" evidence="2">
    <location>
        <begin position="116"/>
        <end position="266"/>
    </location>
</feature>
<protein>
    <recommendedName>
        <fullName evidence="2">Heterokaryon incompatibility domain-containing protein</fullName>
    </recommendedName>
</protein>
<reference evidence="4" key="1">
    <citation type="journal article" date="2007" name="Plant Cell">
        <title>Dothideomycete-plant interactions illuminated by genome sequencing and EST analysis of the wheat pathogen Stagonospora nodorum.</title>
        <authorList>
            <person name="Hane J.K."/>
            <person name="Lowe R.G."/>
            <person name="Solomon P.S."/>
            <person name="Tan K.C."/>
            <person name="Schoch C.L."/>
            <person name="Spatafora J.W."/>
            <person name="Crous P.W."/>
            <person name="Kodira C."/>
            <person name="Birren B.W."/>
            <person name="Galagan J.E."/>
            <person name="Torriani S.F."/>
            <person name="McDonald B.A."/>
            <person name="Oliver R.P."/>
        </authorList>
    </citation>
    <scope>NUCLEOTIDE SEQUENCE [LARGE SCALE GENOMIC DNA]</scope>
    <source>
        <strain evidence="4">SN15 / ATCC MYA-4574 / FGSC 10173</strain>
    </source>
</reference>
<dbReference type="Proteomes" id="UP000001055">
    <property type="component" value="Unassembled WGS sequence"/>
</dbReference>
<dbReference type="PANTHER" id="PTHR24148:SF73">
    <property type="entry name" value="HET DOMAIN PROTEIN (AFU_ORTHOLOGUE AFUA_8G01020)"/>
    <property type="match status" value="1"/>
</dbReference>
<evidence type="ECO:0000259" key="2">
    <source>
        <dbReference type="Pfam" id="PF06985"/>
    </source>
</evidence>
<dbReference type="InterPro" id="IPR052895">
    <property type="entry name" value="HetReg/Transcr_Mod"/>
</dbReference>
<evidence type="ECO:0000256" key="1">
    <source>
        <dbReference type="SAM" id="MobiDB-lite"/>
    </source>
</evidence>
<dbReference type="RefSeq" id="XP_001795714.1">
    <property type="nucleotide sequence ID" value="XM_001795662.1"/>
</dbReference>
<dbReference type="VEuPathDB" id="FungiDB:JI435_053070"/>
<feature type="region of interest" description="Disordered" evidence="1">
    <location>
        <begin position="449"/>
        <end position="472"/>
    </location>
</feature>
<dbReference type="InParanoid" id="Q0USF7"/>
<dbReference type="InterPro" id="IPR010730">
    <property type="entry name" value="HET"/>
</dbReference>
<gene>
    <name evidence="3" type="ORF">SNOG_05307</name>
</gene>
<dbReference type="Pfam" id="PF06985">
    <property type="entry name" value="HET"/>
    <property type="match status" value="1"/>
</dbReference>
<dbReference type="KEGG" id="pno:SNOG_05307"/>